<dbReference type="AlphaFoldDB" id="A0A0F9XI39"/>
<proteinExistence type="predicted"/>
<gene>
    <name evidence="1" type="ORF">LCGC14_0140670</name>
</gene>
<dbReference type="EMBL" id="LAZR01000049">
    <property type="protein sequence ID" value="KKN98826.1"/>
    <property type="molecule type" value="Genomic_DNA"/>
</dbReference>
<accession>A0A0F9XI39</accession>
<evidence type="ECO:0000313" key="1">
    <source>
        <dbReference type="EMBL" id="KKN98826.1"/>
    </source>
</evidence>
<comment type="caution">
    <text evidence="1">The sequence shown here is derived from an EMBL/GenBank/DDBJ whole genome shotgun (WGS) entry which is preliminary data.</text>
</comment>
<organism evidence="1">
    <name type="scientific">marine sediment metagenome</name>
    <dbReference type="NCBI Taxonomy" id="412755"/>
    <lineage>
        <taxon>unclassified sequences</taxon>
        <taxon>metagenomes</taxon>
        <taxon>ecological metagenomes</taxon>
    </lineage>
</organism>
<reference evidence="1" key="1">
    <citation type="journal article" date="2015" name="Nature">
        <title>Complex archaea that bridge the gap between prokaryotes and eukaryotes.</title>
        <authorList>
            <person name="Spang A."/>
            <person name="Saw J.H."/>
            <person name="Jorgensen S.L."/>
            <person name="Zaremba-Niedzwiedzka K."/>
            <person name="Martijn J."/>
            <person name="Lind A.E."/>
            <person name="van Eijk R."/>
            <person name="Schleper C."/>
            <person name="Guy L."/>
            <person name="Ettema T.J."/>
        </authorList>
    </citation>
    <scope>NUCLEOTIDE SEQUENCE</scope>
</reference>
<protein>
    <submittedName>
        <fullName evidence="1">Uncharacterized protein</fullName>
    </submittedName>
</protein>
<sequence length="88" mass="10122">MKKINWRLNIACDFWRAQVGNVVLSCYRDQGNDWLAFVDFNGSTKEGDCHKSLGSARQEAIDLACELLLEYREALEKEMDNFEMTGVN</sequence>
<name>A0A0F9XI39_9ZZZZ</name>